<dbReference type="AlphaFoldDB" id="K2GWB0"/>
<proteinExistence type="predicted"/>
<gene>
    <name evidence="1" type="ORF">ACD_3C00188G0026</name>
</gene>
<evidence type="ECO:0000313" key="1">
    <source>
        <dbReference type="EMBL" id="EKE27610.1"/>
    </source>
</evidence>
<comment type="caution">
    <text evidence="1">The sequence shown here is derived from an EMBL/GenBank/DDBJ whole genome shotgun (WGS) entry which is preliminary data.</text>
</comment>
<dbReference type="EMBL" id="AMFJ01000462">
    <property type="protein sequence ID" value="EKE27610.1"/>
    <property type="molecule type" value="Genomic_DNA"/>
</dbReference>
<protein>
    <submittedName>
        <fullName evidence="1">Uncharacterized protein</fullName>
    </submittedName>
</protein>
<accession>K2GWB0</accession>
<reference evidence="1" key="1">
    <citation type="journal article" date="2012" name="Science">
        <title>Fermentation, hydrogen, and sulfur metabolism in multiple uncultivated bacterial phyla.</title>
        <authorList>
            <person name="Wrighton K.C."/>
            <person name="Thomas B.C."/>
            <person name="Sharon I."/>
            <person name="Miller C.S."/>
            <person name="Castelle C.J."/>
            <person name="VerBerkmoes N.C."/>
            <person name="Wilkins M.J."/>
            <person name="Hettich R.L."/>
            <person name="Lipton M.S."/>
            <person name="Williams K.H."/>
            <person name="Long P.E."/>
            <person name="Banfield J.F."/>
        </authorList>
    </citation>
    <scope>NUCLEOTIDE SEQUENCE [LARGE SCALE GENOMIC DNA]</scope>
</reference>
<organism evidence="1">
    <name type="scientific">uncultured bacterium</name>
    <name type="common">gcode 4</name>
    <dbReference type="NCBI Taxonomy" id="1234023"/>
    <lineage>
        <taxon>Bacteria</taxon>
        <taxon>environmental samples</taxon>
    </lineage>
</organism>
<name>K2GWB0_9BACT</name>
<sequence length="218" mass="27054">MQKWPKIRHWFQDRWDIGVDWEVQEKPKRSWSLSVVWWKAKEVSNILKRSEIEKYLDSKWTLLIYWSQIVWTPVDKEMNKKDFLILYEEKDIDDEIEFDVHPRVDKVVRIQHYIYRDEAGDIMYFRNPFYEWDVLDCMEYEYNVVNHRWKYIEKGTELIERPEYNTRFLEKLKEDWYNLMDINFLPEEFDDQMTIMVKLISSIYGQTIIKGAETEMSF</sequence>